<feature type="region of interest" description="Disordered" evidence="1">
    <location>
        <begin position="1"/>
        <end position="84"/>
    </location>
</feature>
<dbReference type="AlphaFoldDB" id="A0A5C3QLW7"/>
<reference evidence="2 3" key="1">
    <citation type="journal article" date="2019" name="Nat. Ecol. Evol.">
        <title>Megaphylogeny resolves global patterns of mushroom evolution.</title>
        <authorList>
            <person name="Varga T."/>
            <person name="Krizsan K."/>
            <person name="Foldi C."/>
            <person name="Dima B."/>
            <person name="Sanchez-Garcia M."/>
            <person name="Sanchez-Ramirez S."/>
            <person name="Szollosi G.J."/>
            <person name="Szarkandi J.G."/>
            <person name="Papp V."/>
            <person name="Albert L."/>
            <person name="Andreopoulos W."/>
            <person name="Angelini C."/>
            <person name="Antonin V."/>
            <person name="Barry K.W."/>
            <person name="Bougher N.L."/>
            <person name="Buchanan P."/>
            <person name="Buyck B."/>
            <person name="Bense V."/>
            <person name="Catcheside P."/>
            <person name="Chovatia M."/>
            <person name="Cooper J."/>
            <person name="Damon W."/>
            <person name="Desjardin D."/>
            <person name="Finy P."/>
            <person name="Geml J."/>
            <person name="Haridas S."/>
            <person name="Hughes K."/>
            <person name="Justo A."/>
            <person name="Karasinski D."/>
            <person name="Kautmanova I."/>
            <person name="Kiss B."/>
            <person name="Kocsube S."/>
            <person name="Kotiranta H."/>
            <person name="LaButti K.M."/>
            <person name="Lechner B.E."/>
            <person name="Liimatainen K."/>
            <person name="Lipzen A."/>
            <person name="Lukacs Z."/>
            <person name="Mihaltcheva S."/>
            <person name="Morgado L.N."/>
            <person name="Niskanen T."/>
            <person name="Noordeloos M.E."/>
            <person name="Ohm R.A."/>
            <person name="Ortiz-Santana B."/>
            <person name="Ovrebo C."/>
            <person name="Racz N."/>
            <person name="Riley R."/>
            <person name="Savchenko A."/>
            <person name="Shiryaev A."/>
            <person name="Soop K."/>
            <person name="Spirin V."/>
            <person name="Szebenyi C."/>
            <person name="Tomsovsky M."/>
            <person name="Tulloss R.E."/>
            <person name="Uehling J."/>
            <person name="Grigoriev I.V."/>
            <person name="Vagvolgyi C."/>
            <person name="Papp T."/>
            <person name="Martin F.M."/>
            <person name="Miettinen O."/>
            <person name="Hibbett D.S."/>
            <person name="Nagy L.G."/>
        </authorList>
    </citation>
    <scope>NUCLEOTIDE SEQUENCE [LARGE SCALE GENOMIC DNA]</scope>
    <source>
        <strain evidence="2 3">CBS 309.79</strain>
    </source>
</reference>
<evidence type="ECO:0000256" key="1">
    <source>
        <dbReference type="SAM" id="MobiDB-lite"/>
    </source>
</evidence>
<evidence type="ECO:0000313" key="2">
    <source>
        <dbReference type="EMBL" id="TFL01199.1"/>
    </source>
</evidence>
<dbReference type="Proteomes" id="UP000305067">
    <property type="component" value="Unassembled WGS sequence"/>
</dbReference>
<dbReference type="EMBL" id="ML178825">
    <property type="protein sequence ID" value="TFL01199.1"/>
    <property type="molecule type" value="Genomic_DNA"/>
</dbReference>
<feature type="compositionally biased region" description="Low complexity" evidence="1">
    <location>
        <begin position="1"/>
        <end position="17"/>
    </location>
</feature>
<sequence>MNHRQSQSSTGHQQHSSYVQPSPCPASYHGTMSQRSSTSTAANVYPSSYAFGLPPPKEQDHPGSRFSQPTTGRSHPTWPSGTTTYRSLLAPVQGYTVPAVTSSSGRQNTPHAQQTHDNASSDGSSASIHRGQLKALIRILRDISQDLHIDGFDEADAKGICQALRKLRECLAAVEETQQNVQLFAKLRVMVEKLNDGLAFLTNTTSPTQKHETGLRVCS</sequence>
<gene>
    <name evidence="2" type="ORF">BDV98DRAFT_72926</name>
</gene>
<keyword evidence="3" id="KW-1185">Reference proteome</keyword>
<protein>
    <submittedName>
        <fullName evidence="2">Uncharacterized protein</fullName>
    </submittedName>
</protein>
<evidence type="ECO:0000313" key="3">
    <source>
        <dbReference type="Proteomes" id="UP000305067"/>
    </source>
</evidence>
<proteinExistence type="predicted"/>
<organism evidence="2 3">
    <name type="scientific">Pterulicium gracile</name>
    <dbReference type="NCBI Taxonomy" id="1884261"/>
    <lineage>
        <taxon>Eukaryota</taxon>
        <taxon>Fungi</taxon>
        <taxon>Dikarya</taxon>
        <taxon>Basidiomycota</taxon>
        <taxon>Agaricomycotina</taxon>
        <taxon>Agaricomycetes</taxon>
        <taxon>Agaricomycetidae</taxon>
        <taxon>Agaricales</taxon>
        <taxon>Pleurotineae</taxon>
        <taxon>Pterulaceae</taxon>
        <taxon>Pterulicium</taxon>
    </lineage>
</organism>
<feature type="compositionally biased region" description="Polar residues" evidence="1">
    <location>
        <begin position="30"/>
        <end position="46"/>
    </location>
</feature>
<feature type="compositionally biased region" description="Polar residues" evidence="1">
    <location>
        <begin position="65"/>
        <end position="84"/>
    </location>
</feature>
<name>A0A5C3QLW7_9AGAR</name>
<feature type="region of interest" description="Disordered" evidence="1">
    <location>
        <begin position="99"/>
        <end position="127"/>
    </location>
</feature>
<accession>A0A5C3QLW7</accession>